<dbReference type="EMBL" id="QRGA01000037">
    <property type="protein sequence ID" value="RDU94534.1"/>
    <property type="molecule type" value="Genomic_DNA"/>
</dbReference>
<dbReference type="InterPro" id="IPR050708">
    <property type="entry name" value="T6SS_VgrG/RHS"/>
</dbReference>
<organism evidence="2 3">
    <name type="scientific">Trinickia dinghuensis</name>
    <dbReference type="NCBI Taxonomy" id="2291023"/>
    <lineage>
        <taxon>Bacteria</taxon>
        <taxon>Pseudomonadati</taxon>
        <taxon>Pseudomonadota</taxon>
        <taxon>Betaproteobacteria</taxon>
        <taxon>Burkholderiales</taxon>
        <taxon>Burkholderiaceae</taxon>
        <taxon>Trinickia</taxon>
    </lineage>
</organism>
<dbReference type="InterPro" id="IPR022385">
    <property type="entry name" value="Rhs_assc_core"/>
</dbReference>
<keyword evidence="3" id="KW-1185">Reference proteome</keyword>
<gene>
    <name evidence="2" type="ORF">DWV00_33445</name>
</gene>
<comment type="caution">
    <text evidence="2">The sequence shown here is derived from an EMBL/GenBank/DDBJ whole genome shotgun (WGS) entry which is preliminary data.</text>
</comment>
<dbReference type="Gene3D" id="2.180.10.10">
    <property type="entry name" value="RHS repeat-associated core"/>
    <property type="match status" value="1"/>
</dbReference>
<proteinExistence type="predicted"/>
<evidence type="ECO:0000313" key="2">
    <source>
        <dbReference type="EMBL" id="RDU94534.1"/>
    </source>
</evidence>
<dbReference type="PRINTS" id="PR00394">
    <property type="entry name" value="RHSPROTEIN"/>
</dbReference>
<dbReference type="AlphaFoldDB" id="A0A3D8JPQ7"/>
<protein>
    <submittedName>
        <fullName evidence="2">RHS repeat-associated core domain-containing protein</fullName>
    </submittedName>
</protein>
<feature type="compositionally biased region" description="Pro residues" evidence="1">
    <location>
        <begin position="212"/>
        <end position="222"/>
    </location>
</feature>
<dbReference type="Proteomes" id="UP000256838">
    <property type="component" value="Unassembled WGS sequence"/>
</dbReference>
<evidence type="ECO:0000256" key="1">
    <source>
        <dbReference type="SAM" id="MobiDB-lite"/>
    </source>
</evidence>
<sequence length="231" mass="23756">MQELASGTPSANMLTGLGIDEVLSRTDSLGTRSFVTDALGSTVALTDGSGAIKTSYQYEPYGNASVSGETGTNAVQFTGRENDGTGLYYYRGRYYHPGFGRFIAEDPIGFAGGTDLYAYVGGSPINRVDPLGLAFMPSPGSGGSSGDPFGLGGGGLSGDPFGLGGNSCPAGGHNNPPSTQVATTGNFWVDKVIVPIVCLYCQLTGQETLPEIPAPPPEPPPAIIIKPPEEK</sequence>
<reference evidence="2 3" key="1">
    <citation type="submission" date="2018-08" db="EMBL/GenBank/DDBJ databases">
        <title>Paraburkholderia sp. DHOM06 isolated from forest soil.</title>
        <authorList>
            <person name="Gao Z.-H."/>
            <person name="Qiu L.-H."/>
        </authorList>
    </citation>
    <scope>NUCLEOTIDE SEQUENCE [LARGE SCALE GENOMIC DNA]</scope>
    <source>
        <strain evidence="2 3">DHOM06</strain>
    </source>
</reference>
<dbReference type="PANTHER" id="PTHR32305">
    <property type="match status" value="1"/>
</dbReference>
<dbReference type="PANTHER" id="PTHR32305:SF15">
    <property type="entry name" value="PROTEIN RHSA-RELATED"/>
    <property type="match status" value="1"/>
</dbReference>
<accession>A0A3D8JPQ7</accession>
<feature type="region of interest" description="Disordered" evidence="1">
    <location>
        <begin position="209"/>
        <end position="231"/>
    </location>
</feature>
<evidence type="ECO:0000313" key="3">
    <source>
        <dbReference type="Proteomes" id="UP000256838"/>
    </source>
</evidence>
<dbReference type="NCBIfam" id="TIGR03696">
    <property type="entry name" value="Rhs_assc_core"/>
    <property type="match status" value="1"/>
</dbReference>
<name>A0A3D8JPQ7_9BURK</name>